<evidence type="ECO:0000313" key="20">
    <source>
        <dbReference type="EMBL" id="KAK8726153.1"/>
    </source>
</evidence>
<dbReference type="PANTHER" id="PTHR10896:SF65">
    <property type="entry name" value="GALACTOSYLGALACTOSYLXYLOSYLPROTEIN 3-BETA-GLUCURONOSYLTRANSFERASE 3"/>
    <property type="match status" value="1"/>
</dbReference>
<dbReference type="EC" id="2.4.1.135" evidence="3 19"/>
<dbReference type="EMBL" id="JARKIK010000080">
    <property type="protein sequence ID" value="KAK8726153.1"/>
    <property type="molecule type" value="Genomic_DNA"/>
</dbReference>
<keyword evidence="4 19" id="KW-0808">Transferase</keyword>
<reference evidence="20 21" key="1">
    <citation type="journal article" date="2024" name="BMC Genomics">
        <title>Genome assembly of redclaw crayfish (Cherax quadricarinatus) provides insights into its immune adaptation and hypoxia tolerance.</title>
        <authorList>
            <person name="Liu Z."/>
            <person name="Zheng J."/>
            <person name="Li H."/>
            <person name="Fang K."/>
            <person name="Wang S."/>
            <person name="He J."/>
            <person name="Zhou D."/>
            <person name="Weng S."/>
            <person name="Chi M."/>
            <person name="Gu Z."/>
            <person name="He J."/>
            <person name="Li F."/>
            <person name="Wang M."/>
        </authorList>
    </citation>
    <scope>NUCLEOTIDE SEQUENCE [LARGE SCALE GENOMIC DNA]</scope>
    <source>
        <strain evidence="20">ZL_2023a</strain>
    </source>
</reference>
<dbReference type="GO" id="GO:0015018">
    <property type="term" value="F:galactosylgalactosylxylosylprotein 3-beta-glucuronosyltransferase activity"/>
    <property type="evidence" value="ECO:0007669"/>
    <property type="project" value="UniProtKB-UniRule"/>
</dbReference>
<feature type="binding site" evidence="16">
    <location>
        <begin position="198"/>
        <end position="200"/>
    </location>
    <ligand>
        <name>UDP-alpha-D-glucuronate</name>
        <dbReference type="ChEBI" id="CHEBI:58052"/>
    </ligand>
</feature>
<protein>
    <recommendedName>
        <fullName evidence="3 19">Galactosylgalactosylxylosylprotein 3-beta-glucuronosyltransferase</fullName>
        <ecNumber evidence="3 19">2.4.1.135</ecNumber>
    </recommendedName>
</protein>
<keyword evidence="12 17" id="KW-0464">Manganese</keyword>
<dbReference type="Proteomes" id="UP001445076">
    <property type="component" value="Unassembled WGS sequence"/>
</dbReference>
<evidence type="ECO:0000256" key="15">
    <source>
        <dbReference type="PIRSR" id="PIRSR605027-1"/>
    </source>
</evidence>
<evidence type="ECO:0000256" key="10">
    <source>
        <dbReference type="ARBA" id="ARBA00023136"/>
    </source>
</evidence>
<comment type="catalytic activity">
    <reaction evidence="13 19">
        <text>3-O-(beta-D-galactosyl-(1-&gt;3)-beta-D-galactosyl-(1-&gt;4)-beta-D-xylosyl)-L-seryl-[protein] + UDP-alpha-D-glucuronate = 3-O-(beta-D-GlcA-(1-&gt;3)-beta-D-Gal-(1-&gt;3)-beta-D-Gal-(1-&gt;4)-beta-D-Xyl)-L-seryl-[protein] + UDP + H(+)</text>
        <dbReference type="Rhea" id="RHEA:24168"/>
        <dbReference type="Rhea" id="RHEA-COMP:12571"/>
        <dbReference type="Rhea" id="RHEA-COMP:12573"/>
        <dbReference type="ChEBI" id="CHEBI:15378"/>
        <dbReference type="ChEBI" id="CHEBI:58052"/>
        <dbReference type="ChEBI" id="CHEBI:58223"/>
        <dbReference type="ChEBI" id="CHEBI:132090"/>
        <dbReference type="ChEBI" id="CHEBI:132093"/>
        <dbReference type="EC" id="2.4.1.135"/>
    </reaction>
</comment>
<evidence type="ECO:0000256" key="3">
    <source>
        <dbReference type="ARBA" id="ARBA00012641"/>
    </source>
</evidence>
<feature type="binding site" evidence="16">
    <location>
        <begin position="316"/>
        <end position="318"/>
    </location>
    <ligand>
        <name>UDP-alpha-D-glucuronate</name>
        <dbReference type="ChEBI" id="CHEBI:58052"/>
    </ligand>
</feature>
<feature type="binding site" evidence="17">
    <location>
        <position position="200"/>
    </location>
    <ligand>
        <name>Mn(2+)</name>
        <dbReference type="ChEBI" id="CHEBI:29035"/>
    </ligand>
</feature>
<dbReference type="PANTHER" id="PTHR10896">
    <property type="entry name" value="GALACTOSYLGALACTOSYLXYLOSYLPROTEIN 3-BETA-GLUCURONOSYLTRANSFERASE BETA-1,3-GLUCURONYLTRANSFERASE"/>
    <property type="match status" value="1"/>
</dbReference>
<comment type="cofactor">
    <cofactor evidence="1 17 19">
        <name>Mn(2+)</name>
        <dbReference type="ChEBI" id="CHEBI:29035"/>
    </cofactor>
</comment>
<evidence type="ECO:0000256" key="16">
    <source>
        <dbReference type="PIRSR" id="PIRSR605027-2"/>
    </source>
</evidence>
<dbReference type="InterPro" id="IPR005027">
    <property type="entry name" value="Glyco_trans_43"/>
</dbReference>
<dbReference type="AlphaFoldDB" id="A0AAW0WEM7"/>
<dbReference type="InterPro" id="IPR029044">
    <property type="entry name" value="Nucleotide-diphossugar_trans"/>
</dbReference>
<proteinExistence type="inferred from homology"/>
<keyword evidence="9 19" id="KW-0333">Golgi apparatus</keyword>
<evidence type="ECO:0000256" key="13">
    <source>
        <dbReference type="ARBA" id="ARBA00047979"/>
    </source>
</evidence>
<dbReference type="Pfam" id="PF03360">
    <property type="entry name" value="Glyco_transf_43"/>
    <property type="match status" value="1"/>
</dbReference>
<evidence type="ECO:0000256" key="14">
    <source>
        <dbReference type="ARBA" id="ARBA00060399"/>
    </source>
</evidence>
<evidence type="ECO:0000256" key="12">
    <source>
        <dbReference type="ARBA" id="ARBA00023211"/>
    </source>
</evidence>
<comment type="similarity">
    <text evidence="2 19">Belongs to the glycosyltransferase 43 family.</text>
</comment>
<evidence type="ECO:0000256" key="6">
    <source>
        <dbReference type="ARBA" id="ARBA00022723"/>
    </source>
</evidence>
<evidence type="ECO:0000256" key="7">
    <source>
        <dbReference type="ARBA" id="ARBA00022968"/>
    </source>
</evidence>
<dbReference type="FunFam" id="3.90.550.10:FF:000010">
    <property type="entry name" value="Galactosylgalactosylxylosylprotein 3-beta-glucuronosyltransferase"/>
    <property type="match status" value="1"/>
</dbReference>
<dbReference type="Gene3D" id="3.90.550.10">
    <property type="entry name" value="Spore Coat Polysaccharide Biosynthesis Protein SpsA, Chain A"/>
    <property type="match status" value="1"/>
</dbReference>
<keyword evidence="6 17" id="KW-0479">Metal-binding</keyword>
<evidence type="ECO:0000256" key="1">
    <source>
        <dbReference type="ARBA" id="ARBA00001936"/>
    </source>
</evidence>
<evidence type="ECO:0000256" key="11">
    <source>
        <dbReference type="ARBA" id="ARBA00023180"/>
    </source>
</evidence>
<evidence type="ECO:0000256" key="19">
    <source>
        <dbReference type="RuleBase" id="RU363127"/>
    </source>
</evidence>
<feature type="active site" description="Proton donor/acceptor" evidence="15">
    <location>
        <position position="289"/>
    </location>
</feature>
<comment type="pathway">
    <text evidence="19">Protein modification; protein glycosylation.</text>
</comment>
<feature type="binding site" evidence="16">
    <location>
        <position position="168"/>
    </location>
    <ligand>
        <name>UDP-alpha-D-glucuronate</name>
        <dbReference type="ChEBI" id="CHEBI:58052"/>
    </ligand>
</feature>
<comment type="caution">
    <text evidence="20">The sequence shown here is derived from an EMBL/GenBank/DDBJ whole genome shotgun (WGS) entry which is preliminary data.</text>
</comment>
<feature type="binding site" evidence="16">
    <location>
        <position position="173"/>
    </location>
    <ligand>
        <name>UDP-alpha-D-glucuronate</name>
        <dbReference type="ChEBI" id="CHEBI:58052"/>
    </ligand>
</feature>
<dbReference type="CDD" id="cd00218">
    <property type="entry name" value="GlcAT-I"/>
    <property type="match status" value="1"/>
</dbReference>
<dbReference type="GO" id="GO:0005975">
    <property type="term" value="P:carbohydrate metabolic process"/>
    <property type="evidence" value="ECO:0007669"/>
    <property type="project" value="TreeGrafter"/>
</dbReference>
<comment type="subcellular location">
    <subcellularLocation>
        <location evidence="14">Endomembrane system</location>
        <topology evidence="14">Single-pass type II membrane protein</topology>
    </subcellularLocation>
    <subcellularLocation>
        <location evidence="19">Golgi apparatus membrane</location>
        <topology evidence="19">Single-pass type II membrane protein</topology>
    </subcellularLocation>
</comment>
<name>A0AAW0WEM7_CHEQU</name>
<dbReference type="GO" id="GO:0046872">
    <property type="term" value="F:metal ion binding"/>
    <property type="evidence" value="ECO:0007669"/>
    <property type="project" value="UniProtKB-KW"/>
</dbReference>
<evidence type="ECO:0000256" key="8">
    <source>
        <dbReference type="ARBA" id="ARBA00022989"/>
    </source>
</evidence>
<evidence type="ECO:0000256" key="5">
    <source>
        <dbReference type="ARBA" id="ARBA00022692"/>
    </source>
</evidence>
<keyword evidence="21" id="KW-1185">Reference proteome</keyword>
<evidence type="ECO:0000256" key="17">
    <source>
        <dbReference type="PIRSR" id="PIRSR605027-3"/>
    </source>
</evidence>
<feature type="binding site" evidence="16">
    <location>
        <begin position="94"/>
        <end position="96"/>
    </location>
    <ligand>
        <name>UDP-alpha-D-glucuronate</name>
        <dbReference type="ChEBI" id="CHEBI:58052"/>
    </ligand>
</feature>
<sequence length="343" mass="39652">MPLNPYFIKRRVRKWWPYIAVLVLIAIGYYKGIFNQISSSSASDAFEEQTRNTMKEVFSLQRQVKLLKSVIKRYSIPEKEYSDVLLPVIYVITPTYARPHQKAELTRLKSVFLHVPALHWVVVEDAPHKSQMVSEFLKLSGLTYTHLHQLTPDDWKLKSNDPNWRKPRGVLQRNAGLKWLRRKFMYDGDPRGVVYFADDDNTYSIELFTEMRDTRTVSVWPVGLVGGVMVERPQVSTIGTGPRVTGWLTGWKTNRPFATDMAGFAVNLALLLKKTKVEFSLNSPIGYLESNFLEKLVTLDQLEPKAELCTKVYVWHTRTEKPNMKDEERLRKEGKATNEGIEV</sequence>
<evidence type="ECO:0000256" key="9">
    <source>
        <dbReference type="ARBA" id="ARBA00023034"/>
    </source>
</evidence>
<keyword evidence="7 19" id="KW-0735">Signal-anchor</keyword>
<feature type="binding site" evidence="16">
    <location>
        <position position="125"/>
    </location>
    <ligand>
        <name>UDP-alpha-D-glucuronate</name>
        <dbReference type="ChEBI" id="CHEBI:58052"/>
    </ligand>
</feature>
<keyword evidence="5 19" id="KW-0812">Transmembrane</keyword>
<feature type="transmembrane region" description="Helical" evidence="19">
    <location>
        <begin position="15"/>
        <end position="33"/>
    </location>
</feature>
<feature type="site" description="Interaction with galactose moiety of substrate glycoprotein" evidence="18">
    <location>
        <position position="231"/>
    </location>
</feature>
<evidence type="ECO:0000256" key="18">
    <source>
        <dbReference type="PIRSR" id="PIRSR605027-4"/>
    </source>
</evidence>
<keyword evidence="11" id="KW-0325">Glycoprotein</keyword>
<dbReference type="GO" id="GO:0050650">
    <property type="term" value="P:chondroitin sulfate proteoglycan biosynthetic process"/>
    <property type="evidence" value="ECO:0007669"/>
    <property type="project" value="TreeGrafter"/>
</dbReference>
<keyword evidence="10 19" id="KW-0472">Membrane</keyword>
<evidence type="ECO:0000256" key="4">
    <source>
        <dbReference type="ARBA" id="ARBA00022679"/>
    </source>
</evidence>
<evidence type="ECO:0000256" key="2">
    <source>
        <dbReference type="ARBA" id="ARBA00007706"/>
    </source>
</evidence>
<keyword evidence="8 19" id="KW-1133">Transmembrane helix</keyword>
<organism evidence="20 21">
    <name type="scientific">Cherax quadricarinatus</name>
    <name type="common">Australian red claw crayfish</name>
    <dbReference type="NCBI Taxonomy" id="27406"/>
    <lineage>
        <taxon>Eukaryota</taxon>
        <taxon>Metazoa</taxon>
        <taxon>Ecdysozoa</taxon>
        <taxon>Arthropoda</taxon>
        <taxon>Crustacea</taxon>
        <taxon>Multicrustacea</taxon>
        <taxon>Malacostraca</taxon>
        <taxon>Eumalacostraca</taxon>
        <taxon>Eucarida</taxon>
        <taxon>Decapoda</taxon>
        <taxon>Pleocyemata</taxon>
        <taxon>Astacidea</taxon>
        <taxon>Parastacoidea</taxon>
        <taxon>Parastacidae</taxon>
        <taxon>Cherax</taxon>
    </lineage>
</organism>
<gene>
    <name evidence="20" type="ORF">OTU49_010395</name>
</gene>
<accession>A0AAW0WEM7</accession>
<evidence type="ECO:0000313" key="21">
    <source>
        <dbReference type="Proteomes" id="UP001445076"/>
    </source>
</evidence>
<dbReference type="SUPFAM" id="SSF53448">
    <property type="entry name" value="Nucleotide-diphospho-sugar transferases"/>
    <property type="match status" value="1"/>
</dbReference>
<dbReference type="GO" id="GO:0000139">
    <property type="term" value="C:Golgi membrane"/>
    <property type="evidence" value="ECO:0007669"/>
    <property type="project" value="UniProtKB-SubCell"/>
</dbReference>